<accession>A0AAD1HYM6</accession>
<dbReference type="Proteomes" id="UP000467636">
    <property type="component" value="Chromosome"/>
</dbReference>
<gene>
    <name evidence="2" type="ORF">MTER_34630</name>
</gene>
<protein>
    <recommendedName>
        <fullName evidence="4">Transmembrane protein</fullName>
    </recommendedName>
</protein>
<dbReference type="RefSeq" id="WP_234808506.1">
    <property type="nucleotide sequence ID" value="NZ_AP022564.1"/>
</dbReference>
<keyword evidence="3" id="KW-1185">Reference proteome</keyword>
<feature type="transmembrane region" description="Helical" evidence="1">
    <location>
        <begin position="88"/>
        <end position="112"/>
    </location>
</feature>
<dbReference type="AlphaFoldDB" id="A0AAD1HYM6"/>
<evidence type="ECO:0000313" key="2">
    <source>
        <dbReference type="EMBL" id="BBX24052.1"/>
    </source>
</evidence>
<feature type="transmembrane region" description="Helical" evidence="1">
    <location>
        <begin position="26"/>
        <end position="43"/>
    </location>
</feature>
<evidence type="ECO:0000256" key="1">
    <source>
        <dbReference type="SAM" id="Phobius"/>
    </source>
</evidence>
<sequence length="116" mass="12480">MLRTTLSQIRLQDNDVWRTATRSSPIVVQFVWAALFGIGWLLGRRPVESHIEFRILVTVATVLTTVVALSIGKALLRSDSTRRRGVGLGIAGSGIAVLVGGLAFALIFLPIVEPAS</sequence>
<keyword evidence="1" id="KW-0472">Membrane</keyword>
<dbReference type="EMBL" id="AP022564">
    <property type="protein sequence ID" value="BBX24052.1"/>
    <property type="molecule type" value="Genomic_DNA"/>
</dbReference>
<name>A0AAD1HYM6_9MYCO</name>
<feature type="transmembrane region" description="Helical" evidence="1">
    <location>
        <begin position="55"/>
        <end position="76"/>
    </location>
</feature>
<keyword evidence="1" id="KW-0812">Transmembrane</keyword>
<proteinExistence type="predicted"/>
<evidence type="ECO:0008006" key="4">
    <source>
        <dbReference type="Google" id="ProtNLM"/>
    </source>
</evidence>
<reference evidence="2 3" key="1">
    <citation type="journal article" date="2019" name="Emerg. Microbes Infect.">
        <title>Comprehensive subspecies identification of 175 nontuberculous mycobacteria species based on 7547 genomic profiles.</title>
        <authorList>
            <person name="Matsumoto Y."/>
            <person name="Kinjo T."/>
            <person name="Motooka D."/>
            <person name="Nabeya D."/>
            <person name="Jung N."/>
            <person name="Uechi K."/>
            <person name="Horii T."/>
            <person name="Iida T."/>
            <person name="Fujita J."/>
            <person name="Nakamura S."/>
        </authorList>
    </citation>
    <scope>NUCLEOTIDE SEQUENCE [LARGE SCALE GENOMIC DNA]</scope>
    <source>
        <strain evidence="2 3">JCM 12143</strain>
    </source>
</reference>
<evidence type="ECO:0000313" key="3">
    <source>
        <dbReference type="Proteomes" id="UP000467636"/>
    </source>
</evidence>
<keyword evidence="1" id="KW-1133">Transmembrane helix</keyword>
<organism evidence="2 3">
    <name type="scientific">Mycolicibacter terrae</name>
    <dbReference type="NCBI Taxonomy" id="1788"/>
    <lineage>
        <taxon>Bacteria</taxon>
        <taxon>Bacillati</taxon>
        <taxon>Actinomycetota</taxon>
        <taxon>Actinomycetes</taxon>
        <taxon>Mycobacteriales</taxon>
        <taxon>Mycobacteriaceae</taxon>
        <taxon>Mycolicibacter</taxon>
    </lineage>
</organism>